<evidence type="ECO:0000313" key="3">
    <source>
        <dbReference type="Proteomes" id="UP001500571"/>
    </source>
</evidence>
<dbReference type="InterPro" id="IPR036442">
    <property type="entry name" value="ProQ/FinO_sf"/>
</dbReference>
<feature type="transmembrane region" description="Helical" evidence="1">
    <location>
        <begin position="162"/>
        <end position="181"/>
    </location>
</feature>
<protein>
    <recommendedName>
        <fullName evidence="4">PH domain-containing protein</fullName>
    </recommendedName>
</protein>
<dbReference type="EMBL" id="BAAAPB010000002">
    <property type="protein sequence ID" value="GAA1965377.1"/>
    <property type="molecule type" value="Genomic_DNA"/>
</dbReference>
<name>A0ABN2R8H8_9ACTN</name>
<organism evidence="2 3">
    <name type="scientific">Nocardioides panacihumi</name>
    <dbReference type="NCBI Taxonomy" id="400774"/>
    <lineage>
        <taxon>Bacteria</taxon>
        <taxon>Bacillati</taxon>
        <taxon>Actinomycetota</taxon>
        <taxon>Actinomycetes</taxon>
        <taxon>Propionibacteriales</taxon>
        <taxon>Nocardioidaceae</taxon>
        <taxon>Nocardioides</taxon>
    </lineage>
</organism>
<evidence type="ECO:0000313" key="2">
    <source>
        <dbReference type="EMBL" id="GAA1965377.1"/>
    </source>
</evidence>
<keyword evidence="1" id="KW-0472">Membrane</keyword>
<comment type="caution">
    <text evidence="2">The sequence shown here is derived from an EMBL/GenBank/DDBJ whole genome shotgun (WGS) entry which is preliminary data.</text>
</comment>
<keyword evidence="1" id="KW-1133">Transmembrane helix</keyword>
<reference evidence="2 3" key="1">
    <citation type="journal article" date="2019" name="Int. J. Syst. Evol. Microbiol.">
        <title>The Global Catalogue of Microorganisms (GCM) 10K type strain sequencing project: providing services to taxonomists for standard genome sequencing and annotation.</title>
        <authorList>
            <consortium name="The Broad Institute Genomics Platform"/>
            <consortium name="The Broad Institute Genome Sequencing Center for Infectious Disease"/>
            <person name="Wu L."/>
            <person name="Ma J."/>
        </authorList>
    </citation>
    <scope>NUCLEOTIDE SEQUENCE [LARGE SCALE GENOMIC DNA]</scope>
    <source>
        <strain evidence="2 3">JCM 15309</strain>
    </source>
</reference>
<evidence type="ECO:0000256" key="1">
    <source>
        <dbReference type="SAM" id="Phobius"/>
    </source>
</evidence>
<feature type="transmembrane region" description="Helical" evidence="1">
    <location>
        <begin position="22"/>
        <end position="55"/>
    </location>
</feature>
<sequence length="183" mass="19652">MSDDQVTWFGATNGRVTGVMGLAIGLVVLLIGVFHASAVWVIAGLLAGLVSWMVLLRPRVGTRGTDLVLRGIVSTVVVPLASIENIALRQVLAVWAGGRRYVSAAVGHTYREINRQRRGGGQVEEVPAADTKYAEQVLELITERGREARRDGAPMGPAHREWAWLEIGALLVLVVALLVSLGL</sequence>
<proteinExistence type="predicted"/>
<dbReference type="Proteomes" id="UP001500571">
    <property type="component" value="Unassembled WGS sequence"/>
</dbReference>
<dbReference type="SUPFAM" id="SSF48657">
    <property type="entry name" value="FinO-like"/>
    <property type="match status" value="1"/>
</dbReference>
<keyword evidence="3" id="KW-1185">Reference proteome</keyword>
<keyword evidence="1" id="KW-0812">Transmembrane</keyword>
<gene>
    <name evidence="2" type="ORF">GCM10009798_27090</name>
</gene>
<accession>A0ABN2R8H8</accession>
<evidence type="ECO:0008006" key="4">
    <source>
        <dbReference type="Google" id="ProtNLM"/>
    </source>
</evidence>
<dbReference type="RefSeq" id="WP_344045505.1">
    <property type="nucleotide sequence ID" value="NZ_BAAAPB010000002.1"/>
</dbReference>